<dbReference type="InterPro" id="IPR003448">
    <property type="entry name" value="Mopterin_biosynth_MoaE"/>
</dbReference>
<dbReference type="SUPFAM" id="SSF54690">
    <property type="entry name" value="Molybdopterin synthase subunit MoaE"/>
    <property type="match status" value="1"/>
</dbReference>
<dbReference type="EMBL" id="UINC01002577">
    <property type="protein sequence ID" value="SUZ98150.1"/>
    <property type="molecule type" value="Genomic_DNA"/>
</dbReference>
<dbReference type="PANTHER" id="PTHR23404">
    <property type="entry name" value="MOLYBDOPTERIN SYNTHASE RELATED"/>
    <property type="match status" value="1"/>
</dbReference>
<dbReference type="InterPro" id="IPR036563">
    <property type="entry name" value="MoaE_sf"/>
</dbReference>
<evidence type="ECO:0008006" key="2">
    <source>
        <dbReference type="Google" id="ProtNLM"/>
    </source>
</evidence>
<name>A0A381S276_9ZZZZ</name>
<gene>
    <name evidence="1" type="ORF">METZ01_LOCUS51004</name>
</gene>
<sequence length="139" mass="16203">MVLTEIIPATIVPFPSDNTRREEGAELIFNGRVRGTEHDKDILFLDYEHYEGMAEQELRTLADETAEKFPIQDLFCKHRIGRIAIGETSLHVVIWSRHRKEGIEAMTYFIRELKKRVPIWKWAVLVSGERVPSECVHQD</sequence>
<dbReference type="Gene3D" id="3.90.1170.40">
    <property type="entry name" value="Molybdopterin biosynthesis MoaE subunit"/>
    <property type="match status" value="1"/>
</dbReference>
<organism evidence="1">
    <name type="scientific">marine metagenome</name>
    <dbReference type="NCBI Taxonomy" id="408172"/>
    <lineage>
        <taxon>unclassified sequences</taxon>
        <taxon>metagenomes</taxon>
        <taxon>ecological metagenomes</taxon>
    </lineage>
</organism>
<protein>
    <recommendedName>
        <fullName evidence="2">Molybdopterin biosynthesis protein MoeE</fullName>
    </recommendedName>
</protein>
<proteinExistence type="predicted"/>
<dbReference type="CDD" id="cd00756">
    <property type="entry name" value="MoaE"/>
    <property type="match status" value="1"/>
</dbReference>
<accession>A0A381S276</accession>
<dbReference type="AlphaFoldDB" id="A0A381S276"/>
<reference evidence="1" key="1">
    <citation type="submission" date="2018-05" db="EMBL/GenBank/DDBJ databases">
        <authorList>
            <person name="Lanie J.A."/>
            <person name="Ng W.-L."/>
            <person name="Kazmierczak K.M."/>
            <person name="Andrzejewski T.M."/>
            <person name="Davidsen T.M."/>
            <person name="Wayne K.J."/>
            <person name="Tettelin H."/>
            <person name="Glass J.I."/>
            <person name="Rusch D."/>
            <person name="Podicherti R."/>
            <person name="Tsui H.-C.T."/>
            <person name="Winkler M.E."/>
        </authorList>
    </citation>
    <scope>NUCLEOTIDE SEQUENCE</scope>
</reference>
<dbReference type="Pfam" id="PF02391">
    <property type="entry name" value="MoaE"/>
    <property type="match status" value="1"/>
</dbReference>
<evidence type="ECO:0000313" key="1">
    <source>
        <dbReference type="EMBL" id="SUZ98150.1"/>
    </source>
</evidence>
<dbReference type="GO" id="GO:0006777">
    <property type="term" value="P:Mo-molybdopterin cofactor biosynthetic process"/>
    <property type="evidence" value="ECO:0007669"/>
    <property type="project" value="InterPro"/>
</dbReference>